<feature type="domain" description="Spindle pole body-associated protein cut12" evidence="3">
    <location>
        <begin position="153"/>
        <end position="241"/>
    </location>
</feature>
<dbReference type="OrthoDB" id="5383703at2759"/>
<feature type="coiled-coil region" evidence="1">
    <location>
        <begin position="208"/>
        <end position="260"/>
    </location>
</feature>
<dbReference type="Pfam" id="PF11500">
    <property type="entry name" value="Cut12"/>
    <property type="match status" value="1"/>
</dbReference>
<accession>A0A6G1I8G3</accession>
<evidence type="ECO:0000256" key="2">
    <source>
        <dbReference type="SAM" id="MobiDB-lite"/>
    </source>
</evidence>
<evidence type="ECO:0000256" key="1">
    <source>
        <dbReference type="SAM" id="Coils"/>
    </source>
</evidence>
<dbReference type="EMBL" id="ML996688">
    <property type="protein sequence ID" value="KAF2404580.1"/>
    <property type="molecule type" value="Genomic_DNA"/>
</dbReference>
<feature type="compositionally biased region" description="Polar residues" evidence="2">
    <location>
        <begin position="403"/>
        <end position="416"/>
    </location>
</feature>
<organism evidence="4 5">
    <name type="scientific">Trichodelitschia bisporula</name>
    <dbReference type="NCBI Taxonomy" id="703511"/>
    <lineage>
        <taxon>Eukaryota</taxon>
        <taxon>Fungi</taxon>
        <taxon>Dikarya</taxon>
        <taxon>Ascomycota</taxon>
        <taxon>Pezizomycotina</taxon>
        <taxon>Dothideomycetes</taxon>
        <taxon>Dothideomycetes incertae sedis</taxon>
        <taxon>Phaeotrichales</taxon>
        <taxon>Phaeotrichaceae</taxon>
        <taxon>Trichodelitschia</taxon>
    </lineage>
</organism>
<evidence type="ECO:0000313" key="5">
    <source>
        <dbReference type="Proteomes" id="UP000799640"/>
    </source>
</evidence>
<protein>
    <recommendedName>
        <fullName evidence="3">Spindle pole body-associated protein cut12 domain-containing protein</fullName>
    </recommendedName>
</protein>
<dbReference type="AlphaFoldDB" id="A0A6G1I8G3"/>
<gene>
    <name evidence="4" type="ORF">EJ06DRAFT_518958</name>
</gene>
<feature type="region of interest" description="Disordered" evidence="2">
    <location>
        <begin position="461"/>
        <end position="480"/>
    </location>
</feature>
<feature type="compositionally biased region" description="Polar residues" evidence="2">
    <location>
        <begin position="346"/>
        <end position="355"/>
    </location>
</feature>
<feature type="region of interest" description="Disordered" evidence="2">
    <location>
        <begin position="47"/>
        <end position="95"/>
    </location>
</feature>
<dbReference type="InterPro" id="IPR021589">
    <property type="entry name" value="Cut12"/>
</dbReference>
<dbReference type="Proteomes" id="UP000799640">
    <property type="component" value="Unassembled WGS sequence"/>
</dbReference>
<feature type="region of interest" description="Disordered" evidence="2">
    <location>
        <begin position="142"/>
        <end position="171"/>
    </location>
</feature>
<evidence type="ECO:0000313" key="4">
    <source>
        <dbReference type="EMBL" id="KAF2404580.1"/>
    </source>
</evidence>
<feature type="compositionally biased region" description="Polar residues" evidence="2">
    <location>
        <begin position="380"/>
        <end position="390"/>
    </location>
</feature>
<reference evidence="4" key="1">
    <citation type="journal article" date="2020" name="Stud. Mycol.">
        <title>101 Dothideomycetes genomes: a test case for predicting lifestyles and emergence of pathogens.</title>
        <authorList>
            <person name="Haridas S."/>
            <person name="Albert R."/>
            <person name="Binder M."/>
            <person name="Bloem J."/>
            <person name="Labutti K."/>
            <person name="Salamov A."/>
            <person name="Andreopoulos B."/>
            <person name="Baker S."/>
            <person name="Barry K."/>
            <person name="Bills G."/>
            <person name="Bluhm B."/>
            <person name="Cannon C."/>
            <person name="Castanera R."/>
            <person name="Culley D."/>
            <person name="Daum C."/>
            <person name="Ezra D."/>
            <person name="Gonzalez J."/>
            <person name="Henrissat B."/>
            <person name="Kuo A."/>
            <person name="Liang C."/>
            <person name="Lipzen A."/>
            <person name="Lutzoni F."/>
            <person name="Magnuson J."/>
            <person name="Mondo S."/>
            <person name="Nolan M."/>
            <person name="Ohm R."/>
            <person name="Pangilinan J."/>
            <person name="Park H.-J."/>
            <person name="Ramirez L."/>
            <person name="Alfaro M."/>
            <person name="Sun H."/>
            <person name="Tritt A."/>
            <person name="Yoshinaga Y."/>
            <person name="Zwiers L.-H."/>
            <person name="Turgeon B."/>
            <person name="Goodwin S."/>
            <person name="Spatafora J."/>
            <person name="Crous P."/>
            <person name="Grigoriev I."/>
        </authorList>
    </citation>
    <scope>NUCLEOTIDE SEQUENCE</scope>
    <source>
        <strain evidence="4">CBS 262.69</strain>
    </source>
</reference>
<name>A0A6G1I8G3_9PEZI</name>
<feature type="region of interest" description="Disordered" evidence="2">
    <location>
        <begin position="1"/>
        <end position="20"/>
    </location>
</feature>
<keyword evidence="5" id="KW-1185">Reference proteome</keyword>
<keyword evidence="1" id="KW-0175">Coiled coil</keyword>
<feature type="compositionally biased region" description="Basic residues" evidence="2">
    <location>
        <begin position="332"/>
        <end position="341"/>
    </location>
</feature>
<evidence type="ECO:0000259" key="3">
    <source>
        <dbReference type="Pfam" id="PF11500"/>
    </source>
</evidence>
<feature type="region of interest" description="Disordered" evidence="2">
    <location>
        <begin position="322"/>
        <end position="435"/>
    </location>
</feature>
<sequence length="538" mass="59023">MLSWWSAPQGPASGSVDDTVLDAPETPAPVFAVRAFKHAIWGTPQPLPTTARTYLRPQPEKQPAKSLDIPTLSLPDLNESQPPPSPTKGILLTPGTARSRKQVSFGMQVVDNEGKRPKVGRALSAGNGPARLQGTFTSKAVETAPKQDGPFPALKPRAKDDADITLDLSEPRSESGRYWKEQYMTYSAKSEDEVRKLIQKQKIAKDYAKKKDEEARILQRQLEEERARRREREQALEAQVKELRERLRKAMTVNAKSSAEITSLKMQVDAGENIKRSESVPAIRNIDLSVMDSAIAPTPAPSDLQADSILQATHSPQQVTDFSMARYPSRHDRGRRPIRVRRGSDSMMSINSNLDSRPRPRYARTTQAESPLKPRDPNIETASPQRSTTPRNRDKPPVFRSASVRSMSLASTSRQSLIEAAKEQPPPKELTASNSGLWDIPDPSEMMFDSNAPLQALGMQADQPVTPSRGARRKAARVPAAGPVVSAPAPALAPVRASPPIPVRKASVPKDLEVEVPDRLAAAQARILARKAQRKAAA</sequence>
<proteinExistence type="predicted"/>